<feature type="domain" description="TNase-like" evidence="1">
    <location>
        <begin position="10"/>
        <end position="152"/>
    </location>
</feature>
<dbReference type="Pfam" id="PF00565">
    <property type="entry name" value="SNase"/>
    <property type="match status" value="1"/>
</dbReference>
<gene>
    <name evidence="2" type="ORF">ES332_D09G043300v1</name>
</gene>
<name>A0A5D2JE83_GOSTO</name>
<dbReference type="GO" id="GO:0005634">
    <property type="term" value="C:nucleus"/>
    <property type="evidence" value="ECO:0007669"/>
    <property type="project" value="TreeGrafter"/>
</dbReference>
<protein>
    <recommendedName>
        <fullName evidence="1">TNase-like domain-containing protein</fullName>
    </recommendedName>
</protein>
<dbReference type="PANTHER" id="PTHR12302">
    <property type="entry name" value="EBNA2 BINDING PROTEIN P100"/>
    <property type="match status" value="1"/>
</dbReference>
<evidence type="ECO:0000313" key="2">
    <source>
        <dbReference type="EMBL" id="TYH52649.1"/>
    </source>
</evidence>
<dbReference type="GO" id="GO:0006402">
    <property type="term" value="P:mRNA catabolic process"/>
    <property type="evidence" value="ECO:0007669"/>
    <property type="project" value="TreeGrafter"/>
</dbReference>
<dbReference type="SUPFAM" id="SSF50199">
    <property type="entry name" value="Staphylococcal nuclease"/>
    <property type="match status" value="2"/>
</dbReference>
<accession>A0A5D2JE83</accession>
<dbReference type="InterPro" id="IPR016071">
    <property type="entry name" value="Staphylococal_nuclease_OB-fold"/>
</dbReference>
<reference evidence="2 3" key="1">
    <citation type="submission" date="2019-07" db="EMBL/GenBank/DDBJ databases">
        <title>WGS assembly of Gossypium tomentosum.</title>
        <authorList>
            <person name="Chen Z.J."/>
            <person name="Sreedasyam A."/>
            <person name="Ando A."/>
            <person name="Song Q."/>
            <person name="De L."/>
            <person name="Hulse-Kemp A."/>
            <person name="Ding M."/>
            <person name="Ye W."/>
            <person name="Kirkbride R."/>
            <person name="Jenkins J."/>
            <person name="Plott C."/>
            <person name="Lovell J."/>
            <person name="Lin Y.-M."/>
            <person name="Vaughn R."/>
            <person name="Liu B."/>
            <person name="Li W."/>
            <person name="Simpson S."/>
            <person name="Scheffler B."/>
            <person name="Saski C."/>
            <person name="Grover C."/>
            <person name="Hu G."/>
            <person name="Conover J."/>
            <person name="Carlson J."/>
            <person name="Shu S."/>
            <person name="Boston L."/>
            <person name="Williams M."/>
            <person name="Peterson D."/>
            <person name="Mcgee K."/>
            <person name="Jones D."/>
            <person name="Wendel J."/>
            <person name="Stelly D."/>
            <person name="Grimwood J."/>
            <person name="Schmutz J."/>
        </authorList>
    </citation>
    <scope>NUCLEOTIDE SEQUENCE [LARGE SCALE GENOMIC DNA]</scope>
    <source>
        <strain evidence="2">7179.01</strain>
    </source>
</reference>
<dbReference type="EMBL" id="CM017631">
    <property type="protein sequence ID" value="TYH52649.1"/>
    <property type="molecule type" value="Genomic_DNA"/>
</dbReference>
<dbReference type="AlphaFoldDB" id="A0A5D2JE83"/>
<dbReference type="PROSITE" id="PS50830">
    <property type="entry name" value="TNASE_3"/>
    <property type="match status" value="1"/>
</dbReference>
<dbReference type="GO" id="GO:0003723">
    <property type="term" value="F:RNA binding"/>
    <property type="evidence" value="ECO:0007669"/>
    <property type="project" value="TreeGrafter"/>
</dbReference>
<dbReference type="Gene3D" id="2.40.50.90">
    <property type="match status" value="2"/>
</dbReference>
<keyword evidence="3" id="KW-1185">Reference proteome</keyword>
<evidence type="ECO:0000313" key="3">
    <source>
        <dbReference type="Proteomes" id="UP000322667"/>
    </source>
</evidence>
<dbReference type="SMART" id="SM00318">
    <property type="entry name" value="SNc"/>
    <property type="match status" value="1"/>
</dbReference>
<organism evidence="2 3">
    <name type="scientific">Gossypium tomentosum</name>
    <name type="common">Hawaiian cotton</name>
    <name type="synonym">Gossypium sandvicense</name>
    <dbReference type="NCBI Taxonomy" id="34277"/>
    <lineage>
        <taxon>Eukaryota</taxon>
        <taxon>Viridiplantae</taxon>
        <taxon>Streptophyta</taxon>
        <taxon>Embryophyta</taxon>
        <taxon>Tracheophyta</taxon>
        <taxon>Spermatophyta</taxon>
        <taxon>Magnoliopsida</taxon>
        <taxon>eudicotyledons</taxon>
        <taxon>Gunneridae</taxon>
        <taxon>Pentapetalae</taxon>
        <taxon>rosids</taxon>
        <taxon>malvids</taxon>
        <taxon>Malvales</taxon>
        <taxon>Malvaceae</taxon>
        <taxon>Malvoideae</taxon>
        <taxon>Gossypium</taxon>
    </lineage>
</organism>
<dbReference type="InterPro" id="IPR035437">
    <property type="entry name" value="SNase_OB-fold_sf"/>
</dbReference>
<dbReference type="GO" id="GO:0005829">
    <property type="term" value="C:cytosol"/>
    <property type="evidence" value="ECO:0007669"/>
    <property type="project" value="TreeGrafter"/>
</dbReference>
<dbReference type="GO" id="GO:0004518">
    <property type="term" value="F:nuclease activity"/>
    <property type="evidence" value="ECO:0007669"/>
    <property type="project" value="TreeGrafter"/>
</dbReference>
<sequence length="217" mass="23643">MGLLATNKGKPMEGIMEQVRDGSTIRVYLLPDFQFVQVFVVGIQSPSMGRRAVAETVVETDLTSDDQNGDASAEPWAQLTSAQKLSASAAAAAEVSPDPFGPEAKHFTEFHCLNRDVYVVLEGVDKFSNLIGSVYYPKGETVKDLTLELVENVVEVVSGDCIVVADDSTPYGSPLAEHRVNLLSIKCPKIGNPRRDEKPAAYAREAREFLRTLLIAK</sequence>
<proteinExistence type="predicted"/>
<dbReference type="PANTHER" id="PTHR12302:SF2">
    <property type="entry name" value="STAPHYLOCOCCAL NUCLEASE DOMAIN-CONTAINING PROTEIN 1"/>
    <property type="match status" value="1"/>
</dbReference>
<dbReference type="Proteomes" id="UP000322667">
    <property type="component" value="Chromosome D09"/>
</dbReference>
<evidence type="ECO:0000259" key="1">
    <source>
        <dbReference type="PROSITE" id="PS50830"/>
    </source>
</evidence>